<dbReference type="PANTHER" id="PTHR37841:SF1">
    <property type="entry name" value="DUF3298 DOMAIN-CONTAINING PROTEIN"/>
    <property type="match status" value="1"/>
</dbReference>
<dbReference type="Pfam" id="PF14903">
    <property type="entry name" value="WG_beta_rep"/>
    <property type="match status" value="2"/>
</dbReference>
<dbReference type="InterPro" id="IPR032774">
    <property type="entry name" value="WG_beta_rep"/>
</dbReference>
<dbReference type="Proteomes" id="UP000683507">
    <property type="component" value="Chromosome"/>
</dbReference>
<evidence type="ECO:0008006" key="3">
    <source>
        <dbReference type="Google" id="ProtNLM"/>
    </source>
</evidence>
<evidence type="ECO:0000313" key="2">
    <source>
        <dbReference type="Proteomes" id="UP000683507"/>
    </source>
</evidence>
<dbReference type="AlphaFoldDB" id="A0A916JK46"/>
<accession>A0A916JK46</accession>
<organism evidence="1 2">
    <name type="scientific">Parvicella tangerina</name>
    <dbReference type="NCBI Taxonomy" id="2829795"/>
    <lineage>
        <taxon>Bacteria</taxon>
        <taxon>Pseudomonadati</taxon>
        <taxon>Bacteroidota</taxon>
        <taxon>Flavobacteriia</taxon>
        <taxon>Flavobacteriales</taxon>
        <taxon>Parvicellaceae</taxon>
        <taxon>Parvicella</taxon>
    </lineage>
</organism>
<name>A0A916JK46_9FLAO</name>
<reference evidence="1" key="1">
    <citation type="submission" date="2021-04" db="EMBL/GenBank/DDBJ databases">
        <authorList>
            <person name="Rodrigo-Torres L."/>
            <person name="Arahal R. D."/>
            <person name="Lucena T."/>
        </authorList>
    </citation>
    <scope>NUCLEOTIDE SEQUENCE</scope>
    <source>
        <strain evidence="1">AS29M-1</strain>
    </source>
</reference>
<sequence length="209" mass="24763">MAKPLRLLRMEIKRLTTIDEQFEAGKQAFMEKDFQEACKLLRLALGNIQEPTHNNDIIYWLEKAELCRKHFEAACFYQELEFYEESYEHMKELYPFVEEMSWPWHNVEGQIYILKKDSSGKYGYQNKDGVWKIDPIFEKAYPFREGHARVYLDGKIGFIDRRGIQVVKPMYEEADDFENGLALVKRDGQSFMINRLGVELEQVEVEING</sequence>
<protein>
    <recommendedName>
        <fullName evidence="3">WG repeat-containing protein</fullName>
    </recommendedName>
</protein>
<dbReference type="PANTHER" id="PTHR37841">
    <property type="entry name" value="GLR2918 PROTEIN"/>
    <property type="match status" value="1"/>
</dbReference>
<keyword evidence="2" id="KW-1185">Reference proteome</keyword>
<dbReference type="SUPFAM" id="SSF69360">
    <property type="entry name" value="Cell wall binding repeat"/>
    <property type="match status" value="1"/>
</dbReference>
<gene>
    <name evidence="1" type="ORF">CRYO30217_00438</name>
</gene>
<proteinExistence type="predicted"/>
<evidence type="ECO:0000313" key="1">
    <source>
        <dbReference type="EMBL" id="CAG5077613.1"/>
    </source>
</evidence>
<dbReference type="KEGG" id="ptan:CRYO30217_00438"/>
<dbReference type="EMBL" id="OU015584">
    <property type="protein sequence ID" value="CAG5077613.1"/>
    <property type="molecule type" value="Genomic_DNA"/>
</dbReference>